<comment type="caution">
    <text evidence="2">The sequence shown here is derived from an EMBL/GenBank/DDBJ whole genome shotgun (WGS) entry which is preliminary data.</text>
</comment>
<proteinExistence type="predicted"/>
<keyword evidence="1" id="KW-0732">Signal</keyword>
<sequence length="197" mass="21366">MKAKVGMEVSWHLRMLLFISFASSFLNVSYAQTNNDYDTPAAPPPGLSNCNGVFLTYSFTSRDKEYPHIKNATAQAWAFKSSATIVNTGEYEVKAWQMFVGFQHKETLVSATGATIVDSDDFPVDASNGTTFAGGSQADLKTSIETAGDFTQISAQIDITGTQFGVKPPGVPMPSIIKLVNNGYKCPKATMRGSYNY</sequence>
<feature type="chain" id="PRO_5045711513" evidence="1">
    <location>
        <begin position="32"/>
        <end position="197"/>
    </location>
</feature>
<keyword evidence="3" id="KW-1185">Reference proteome</keyword>
<evidence type="ECO:0000256" key="1">
    <source>
        <dbReference type="SAM" id="SignalP"/>
    </source>
</evidence>
<evidence type="ECO:0000313" key="3">
    <source>
        <dbReference type="Proteomes" id="UP001174677"/>
    </source>
</evidence>
<evidence type="ECO:0000313" key="2">
    <source>
        <dbReference type="EMBL" id="KAJ9189076.1"/>
    </source>
</evidence>
<name>A0ABQ9N985_HEVBR</name>
<dbReference type="EMBL" id="JARPOI010000001">
    <property type="protein sequence ID" value="KAJ9189076.1"/>
    <property type="molecule type" value="Genomic_DNA"/>
</dbReference>
<gene>
    <name evidence="2" type="ORF">P3X46_000409</name>
</gene>
<dbReference type="PANTHER" id="PTHR31052">
    <property type="entry name" value="COBRA-LIKE PROTEIN 7"/>
    <property type="match status" value="1"/>
</dbReference>
<dbReference type="PANTHER" id="PTHR31052:SF2">
    <property type="entry name" value="COBRA-LIKE PROTEIN 10"/>
    <property type="match status" value="1"/>
</dbReference>
<feature type="signal peptide" evidence="1">
    <location>
        <begin position="1"/>
        <end position="31"/>
    </location>
</feature>
<organism evidence="2 3">
    <name type="scientific">Hevea brasiliensis</name>
    <name type="common">Para rubber tree</name>
    <name type="synonym">Siphonia brasiliensis</name>
    <dbReference type="NCBI Taxonomy" id="3981"/>
    <lineage>
        <taxon>Eukaryota</taxon>
        <taxon>Viridiplantae</taxon>
        <taxon>Streptophyta</taxon>
        <taxon>Embryophyta</taxon>
        <taxon>Tracheophyta</taxon>
        <taxon>Spermatophyta</taxon>
        <taxon>Magnoliopsida</taxon>
        <taxon>eudicotyledons</taxon>
        <taxon>Gunneridae</taxon>
        <taxon>Pentapetalae</taxon>
        <taxon>rosids</taxon>
        <taxon>fabids</taxon>
        <taxon>Malpighiales</taxon>
        <taxon>Euphorbiaceae</taxon>
        <taxon>Crotonoideae</taxon>
        <taxon>Micrandreae</taxon>
        <taxon>Hevea</taxon>
    </lineage>
</organism>
<protein>
    <submittedName>
        <fullName evidence="2">Uncharacterized protein</fullName>
    </submittedName>
</protein>
<accession>A0ABQ9N985</accession>
<reference evidence="2" key="1">
    <citation type="journal article" date="2023" name="Plant Biotechnol. J.">
        <title>Chromosome-level wild Hevea brasiliensis genome provides new tools for genomic-assisted breeding and valuable loci to elevate rubber yield.</title>
        <authorList>
            <person name="Cheng H."/>
            <person name="Song X."/>
            <person name="Hu Y."/>
            <person name="Wu T."/>
            <person name="Yang Q."/>
            <person name="An Z."/>
            <person name="Feng S."/>
            <person name="Deng Z."/>
            <person name="Wu W."/>
            <person name="Zeng X."/>
            <person name="Tu M."/>
            <person name="Wang X."/>
            <person name="Huang H."/>
        </authorList>
    </citation>
    <scope>NUCLEOTIDE SEQUENCE</scope>
    <source>
        <strain evidence="2">MT/VB/25A 57/8</strain>
    </source>
</reference>
<dbReference type="Proteomes" id="UP001174677">
    <property type="component" value="Chromosome 1"/>
</dbReference>